<protein>
    <submittedName>
        <fullName evidence="10">Cyclin-T</fullName>
    </submittedName>
</protein>
<keyword evidence="3 6" id="KW-0195">Cyclin</keyword>
<organism evidence="9 10">
    <name type="scientific">Haemonchus contortus</name>
    <name type="common">Barber pole worm</name>
    <dbReference type="NCBI Taxonomy" id="6289"/>
    <lineage>
        <taxon>Eukaryota</taxon>
        <taxon>Metazoa</taxon>
        <taxon>Ecdysozoa</taxon>
        <taxon>Nematoda</taxon>
        <taxon>Chromadorea</taxon>
        <taxon>Rhabditida</taxon>
        <taxon>Rhabditina</taxon>
        <taxon>Rhabditomorpha</taxon>
        <taxon>Strongyloidea</taxon>
        <taxon>Trichostrongylidae</taxon>
        <taxon>Haemonchus</taxon>
    </lineage>
</organism>
<name>A0A7I4YE89_HAECO</name>
<evidence type="ECO:0000259" key="8">
    <source>
        <dbReference type="SMART" id="SM00385"/>
    </source>
</evidence>
<comment type="function">
    <text evidence="5">Regulatory subunit of the cyclin-dependent kinase pair (CDK9/cyclin T) complex, also called positive transcription elongation factor B (P-TEFb), which is proposed to facilitate the transition from abortive to production elongation by phosphorylating the CTD (carboxy-terminal domain) of the large subunit of RNA polymerase II (RNAP II).</text>
</comment>
<evidence type="ECO:0000256" key="4">
    <source>
        <dbReference type="ARBA" id="ARBA00023163"/>
    </source>
</evidence>
<sequence length="553" mass="62550">MCSLPGSSSSEGTQGSIHKWYFTKEEAANTASIREHGFTPEKELTYRQQATRFIQIMVDQLNHNVRDQRGKISQLCMCAAIMHMHRFFCFHSFKFFDYRDVAAACLFLAGKSEECPRKLDHIVRVWWSKKFERHPAIPSNNHYVEAAQLIVQLENIILQTIAFDLKVEMPHPFVLAAMHEIAPNNKKLTECAYFFATDVLCVTNWAIRYNASAIASVCVHLVCVYAGYEIPPPAPGEKAWFQKLDSNMTQDLLNEMSQEFASIYKSCREWLALTRFVAKGIVKPSTPSPNPSRGAEEKEILPPPPPPPTFHKKVDLSEYKERTKSLAPSDRSAADRAPPRRSFIPDTSQARPDLSMPTLALPGQEPVTPSPTVHENGQKSRDDQSRREEERRREKERRRREEREQRHGHSERPEDRERRKEEERRKREHERMASSGQSSGLHPPVEKRPRHESSSSFPHSSVGSSGSGSGSSSKPRPMAPVQVQHHSSLHGHNQAANGSHVRSDKDIIKNSSQFCRAMEPPRALSPPPLPPSVLPPPPPPPSAMAELEDGELE</sequence>
<evidence type="ECO:0000256" key="5">
    <source>
        <dbReference type="ARBA" id="ARBA00056850"/>
    </source>
</evidence>
<dbReference type="OMA" id="TAYYMAT"/>
<dbReference type="AlphaFoldDB" id="A0A7I4YE89"/>
<accession>A0A7I4YE89</accession>
<dbReference type="FunFam" id="1.10.472.10:FF:000181">
    <property type="entry name" value="Protein CBR-CIT-1.1"/>
    <property type="match status" value="1"/>
</dbReference>
<dbReference type="InterPro" id="IPR013763">
    <property type="entry name" value="Cyclin-like_dom"/>
</dbReference>
<feature type="compositionally biased region" description="Low complexity" evidence="7">
    <location>
        <begin position="454"/>
        <end position="464"/>
    </location>
</feature>
<feature type="compositionally biased region" description="Basic and acidic residues" evidence="7">
    <location>
        <begin position="444"/>
        <end position="453"/>
    </location>
</feature>
<feature type="compositionally biased region" description="Basic and acidic residues" evidence="7">
    <location>
        <begin position="376"/>
        <end position="432"/>
    </location>
</feature>
<dbReference type="SMART" id="SM00385">
    <property type="entry name" value="CYCLIN"/>
    <property type="match status" value="2"/>
</dbReference>
<feature type="compositionally biased region" description="Pro residues" evidence="7">
    <location>
        <begin position="523"/>
        <end position="542"/>
    </location>
</feature>
<proteinExistence type="inferred from homology"/>
<feature type="domain" description="Cyclin-like" evidence="8">
    <location>
        <begin position="171"/>
        <end position="258"/>
    </location>
</feature>
<feature type="compositionally biased region" description="Polar residues" evidence="7">
    <location>
        <begin position="484"/>
        <end position="497"/>
    </location>
</feature>
<keyword evidence="4" id="KW-0804">Transcription</keyword>
<evidence type="ECO:0000256" key="3">
    <source>
        <dbReference type="ARBA" id="ARBA00023127"/>
    </source>
</evidence>
<feature type="compositionally biased region" description="Basic and acidic residues" evidence="7">
    <location>
        <begin position="312"/>
        <end position="324"/>
    </location>
</feature>
<evidence type="ECO:0000256" key="7">
    <source>
        <dbReference type="SAM" id="MobiDB-lite"/>
    </source>
</evidence>
<evidence type="ECO:0000256" key="6">
    <source>
        <dbReference type="RuleBase" id="RU000383"/>
    </source>
</evidence>
<dbReference type="GO" id="GO:0016538">
    <property type="term" value="F:cyclin-dependent protein serine/threonine kinase regulator activity"/>
    <property type="evidence" value="ECO:0007669"/>
    <property type="project" value="InterPro"/>
</dbReference>
<dbReference type="InterPro" id="IPR043198">
    <property type="entry name" value="Cyclin/Ssn8"/>
</dbReference>
<dbReference type="WBParaSite" id="HCON_00085300-00002">
    <property type="protein sequence ID" value="HCON_00085300-00002"/>
    <property type="gene ID" value="HCON_00085300"/>
</dbReference>
<reference evidence="10" key="1">
    <citation type="submission" date="2020-12" db="UniProtKB">
        <authorList>
            <consortium name="WormBaseParasite"/>
        </authorList>
    </citation>
    <scope>IDENTIFICATION</scope>
    <source>
        <strain evidence="10">MHco3</strain>
    </source>
</reference>
<keyword evidence="2" id="KW-0805">Transcription regulation</keyword>
<evidence type="ECO:0000313" key="10">
    <source>
        <dbReference type="WBParaSite" id="HCON_00085300-00002"/>
    </source>
</evidence>
<feature type="region of interest" description="Disordered" evidence="7">
    <location>
        <begin position="282"/>
        <end position="553"/>
    </location>
</feature>
<evidence type="ECO:0000256" key="1">
    <source>
        <dbReference type="ARBA" id="ARBA00008638"/>
    </source>
</evidence>
<comment type="similarity">
    <text evidence="1">Belongs to the cyclin family. Cyclin C subfamily.</text>
</comment>
<dbReference type="GO" id="GO:0006357">
    <property type="term" value="P:regulation of transcription by RNA polymerase II"/>
    <property type="evidence" value="ECO:0007669"/>
    <property type="project" value="InterPro"/>
</dbReference>
<dbReference type="Gene3D" id="1.10.472.10">
    <property type="entry name" value="Cyclin-like"/>
    <property type="match status" value="2"/>
</dbReference>
<dbReference type="Proteomes" id="UP000025227">
    <property type="component" value="Unplaced"/>
</dbReference>
<feature type="domain" description="Cyclin-like" evidence="8">
    <location>
        <begin position="52"/>
        <end position="159"/>
    </location>
</feature>
<dbReference type="PANTHER" id="PTHR10026">
    <property type="entry name" value="CYCLIN"/>
    <property type="match status" value="1"/>
</dbReference>
<dbReference type="OrthoDB" id="25002at2759"/>
<dbReference type="Pfam" id="PF00134">
    <property type="entry name" value="Cyclin_N"/>
    <property type="match status" value="1"/>
</dbReference>
<evidence type="ECO:0000256" key="2">
    <source>
        <dbReference type="ARBA" id="ARBA00023015"/>
    </source>
</evidence>
<keyword evidence="9" id="KW-1185">Reference proteome</keyword>
<evidence type="ECO:0000313" key="9">
    <source>
        <dbReference type="Proteomes" id="UP000025227"/>
    </source>
</evidence>
<dbReference type="InterPro" id="IPR006671">
    <property type="entry name" value="Cyclin_N"/>
</dbReference>
<dbReference type="SUPFAM" id="SSF47954">
    <property type="entry name" value="Cyclin-like"/>
    <property type="match status" value="2"/>
</dbReference>
<dbReference type="InterPro" id="IPR036915">
    <property type="entry name" value="Cyclin-like_sf"/>
</dbReference>
<dbReference type="Pfam" id="PF21797">
    <property type="entry name" value="CycT2-like_C"/>
    <property type="match status" value="1"/>
</dbReference>